<sequence length="80" mass="9173">MRHGAMKEYTIKGNHPIFKRIDHIAIGLDAMNREIKELTDAGYEVIVERRPHPAVSHGKSYADLEREYKAHRRAHPGTGK</sequence>
<name>X0UI95_9ZZZZ</name>
<dbReference type="EMBL" id="BARS01022912">
    <property type="protein sequence ID" value="GAG05454.1"/>
    <property type="molecule type" value="Genomic_DNA"/>
</dbReference>
<proteinExistence type="predicted"/>
<protein>
    <submittedName>
        <fullName evidence="1">Uncharacterized protein</fullName>
    </submittedName>
</protein>
<evidence type="ECO:0000313" key="1">
    <source>
        <dbReference type="EMBL" id="GAG05454.1"/>
    </source>
</evidence>
<reference evidence="1" key="1">
    <citation type="journal article" date="2014" name="Front. Microbiol.">
        <title>High frequency of phylogenetically diverse reductive dehalogenase-homologous genes in deep subseafloor sedimentary metagenomes.</title>
        <authorList>
            <person name="Kawai M."/>
            <person name="Futagami T."/>
            <person name="Toyoda A."/>
            <person name="Takaki Y."/>
            <person name="Nishi S."/>
            <person name="Hori S."/>
            <person name="Arai W."/>
            <person name="Tsubouchi T."/>
            <person name="Morono Y."/>
            <person name="Uchiyama I."/>
            <person name="Ito T."/>
            <person name="Fujiyama A."/>
            <person name="Inagaki F."/>
            <person name="Takami H."/>
        </authorList>
    </citation>
    <scope>NUCLEOTIDE SEQUENCE</scope>
    <source>
        <strain evidence="1">Expedition CK06-06</strain>
    </source>
</reference>
<gene>
    <name evidence="1" type="ORF">S01H1_36559</name>
</gene>
<organism evidence="1">
    <name type="scientific">marine sediment metagenome</name>
    <dbReference type="NCBI Taxonomy" id="412755"/>
    <lineage>
        <taxon>unclassified sequences</taxon>
        <taxon>metagenomes</taxon>
        <taxon>ecological metagenomes</taxon>
    </lineage>
</organism>
<comment type="caution">
    <text evidence="1">The sequence shown here is derived from an EMBL/GenBank/DDBJ whole genome shotgun (WGS) entry which is preliminary data.</text>
</comment>
<dbReference type="AlphaFoldDB" id="X0UI95"/>
<accession>X0UI95</accession>